<dbReference type="OrthoDB" id="783377at2759"/>
<sequence length="97" mass="11187">MSINRGLRRRRLFVLFRLEEERLKERRRSYSFSLEFVCSFTSFFSLILAPSVLRLSGSVSIAKVRACLIIALRNSKLLIKGRDGGEEQRLLSAVHKS</sequence>
<keyword evidence="3" id="KW-1185">Reference proteome</keyword>
<feature type="transmembrane region" description="Helical" evidence="1">
    <location>
        <begin position="32"/>
        <end position="49"/>
    </location>
</feature>
<comment type="caution">
    <text evidence="2">The sequence shown here is derived from an EMBL/GenBank/DDBJ whole genome shotgun (WGS) entry which is preliminary data.</text>
</comment>
<dbReference type="EMBL" id="JADCNL010000012">
    <property type="protein sequence ID" value="KAG0457278.1"/>
    <property type="molecule type" value="Genomic_DNA"/>
</dbReference>
<name>A0A835PU38_VANPL</name>
<dbReference type="Proteomes" id="UP000636800">
    <property type="component" value="Chromosome 12"/>
</dbReference>
<evidence type="ECO:0000313" key="2">
    <source>
        <dbReference type="EMBL" id="KAG0457278.1"/>
    </source>
</evidence>
<keyword evidence="1" id="KW-0812">Transmembrane</keyword>
<proteinExistence type="predicted"/>
<keyword evidence="1" id="KW-1133">Transmembrane helix</keyword>
<dbReference type="AlphaFoldDB" id="A0A835PU38"/>
<reference evidence="2 3" key="1">
    <citation type="journal article" date="2020" name="Nat. Food">
        <title>A phased Vanilla planifolia genome enables genetic improvement of flavour and production.</title>
        <authorList>
            <person name="Hasing T."/>
            <person name="Tang H."/>
            <person name="Brym M."/>
            <person name="Khazi F."/>
            <person name="Huang T."/>
            <person name="Chambers A.H."/>
        </authorList>
    </citation>
    <scope>NUCLEOTIDE SEQUENCE [LARGE SCALE GENOMIC DNA]</scope>
    <source>
        <tissue evidence="2">Leaf</tissue>
    </source>
</reference>
<accession>A0A835PU38</accession>
<organism evidence="2 3">
    <name type="scientific">Vanilla planifolia</name>
    <name type="common">Vanilla</name>
    <dbReference type="NCBI Taxonomy" id="51239"/>
    <lineage>
        <taxon>Eukaryota</taxon>
        <taxon>Viridiplantae</taxon>
        <taxon>Streptophyta</taxon>
        <taxon>Embryophyta</taxon>
        <taxon>Tracheophyta</taxon>
        <taxon>Spermatophyta</taxon>
        <taxon>Magnoliopsida</taxon>
        <taxon>Liliopsida</taxon>
        <taxon>Asparagales</taxon>
        <taxon>Orchidaceae</taxon>
        <taxon>Vanilloideae</taxon>
        <taxon>Vanilleae</taxon>
        <taxon>Vanilla</taxon>
    </lineage>
</organism>
<gene>
    <name evidence="2" type="ORF">HPP92_022435</name>
</gene>
<keyword evidence="1" id="KW-0472">Membrane</keyword>
<evidence type="ECO:0000256" key="1">
    <source>
        <dbReference type="SAM" id="Phobius"/>
    </source>
</evidence>
<protein>
    <submittedName>
        <fullName evidence="2">Uncharacterized protein</fullName>
    </submittedName>
</protein>
<evidence type="ECO:0000313" key="3">
    <source>
        <dbReference type="Proteomes" id="UP000636800"/>
    </source>
</evidence>